<dbReference type="HAMAP" id="MF_00984">
    <property type="entry name" value="SSB"/>
    <property type="match status" value="1"/>
</dbReference>
<comment type="subunit">
    <text evidence="2">Homotetramer.</text>
</comment>
<comment type="caution">
    <text evidence="4">The sequence shown here is derived from an EMBL/GenBank/DDBJ whole genome shotgun (WGS) entry which is preliminary data.</text>
</comment>
<dbReference type="Gene3D" id="2.40.50.140">
    <property type="entry name" value="Nucleic acid-binding proteins"/>
    <property type="match status" value="1"/>
</dbReference>
<dbReference type="InterPro" id="IPR000424">
    <property type="entry name" value="Primosome_PriB/ssb"/>
</dbReference>
<dbReference type="PIRSF" id="PIRSF002070">
    <property type="entry name" value="SSB"/>
    <property type="match status" value="1"/>
</dbReference>
<gene>
    <name evidence="4" type="primary">ssb</name>
    <name evidence="4" type="ORF">FEF22_000315</name>
</gene>
<dbReference type="PROSITE" id="PS50935">
    <property type="entry name" value="SSB"/>
    <property type="match status" value="1"/>
</dbReference>
<evidence type="ECO:0000256" key="3">
    <source>
        <dbReference type="PIRNR" id="PIRNR002070"/>
    </source>
</evidence>
<comment type="caution">
    <text evidence="2">Lacks conserved residue(s) required for the propagation of feature annotation.</text>
</comment>
<keyword evidence="5" id="KW-1185">Reference proteome</keyword>
<dbReference type="NCBIfam" id="TIGR00621">
    <property type="entry name" value="ssb"/>
    <property type="match status" value="1"/>
</dbReference>
<keyword evidence="1 2" id="KW-0238">DNA-binding</keyword>
<sequence>MINFVCLTGRITKDPELVLVNGNIPLVNFTLAVNRNFKNSSGIYETDFIRCVAWRQQAETLCKYITKGSLIGIEGNIRVSNYDNIENNQKQFVTKINCNSIHFLEFKKDNFKMNGKNEDHLMKHNLNNDELEINEKEKDQNYEEIKIEEDDGLAF</sequence>
<dbReference type="Pfam" id="PF00436">
    <property type="entry name" value="SSB"/>
    <property type="match status" value="1"/>
</dbReference>
<accession>A0ABS5BI24</accession>
<evidence type="ECO:0000313" key="4">
    <source>
        <dbReference type="EMBL" id="MBP3059233.1"/>
    </source>
</evidence>
<dbReference type="InterPro" id="IPR012340">
    <property type="entry name" value="NA-bd_OB-fold"/>
</dbReference>
<dbReference type="RefSeq" id="WP_138107854.1">
    <property type="nucleotide sequence ID" value="NZ_VBRA02000004.1"/>
</dbReference>
<name>A0ABS5BI24_9MOLU</name>
<organism evidence="4 5">
    <name type="scientific">Texas Phoenix palm phytoplasma</name>
    <dbReference type="NCBI Taxonomy" id="176709"/>
    <lineage>
        <taxon>Bacteria</taxon>
        <taxon>Bacillati</taxon>
        <taxon>Mycoplasmatota</taxon>
        <taxon>Mollicutes</taxon>
        <taxon>Acholeplasmatales</taxon>
        <taxon>Acholeplasmataceae</taxon>
        <taxon>Candidatus Phytoplasma</taxon>
        <taxon>16SrIV (Coconut lethal yellows group)</taxon>
    </lineage>
</organism>
<dbReference type="PANTHER" id="PTHR10302:SF27">
    <property type="entry name" value="SINGLE-STRANDED DNA-BINDING PROTEIN"/>
    <property type="match status" value="1"/>
</dbReference>
<proteinExistence type="inferred from homology"/>
<dbReference type="EMBL" id="VBRA02000004">
    <property type="protein sequence ID" value="MBP3059233.1"/>
    <property type="molecule type" value="Genomic_DNA"/>
</dbReference>
<dbReference type="CDD" id="cd04496">
    <property type="entry name" value="SSB_OBF"/>
    <property type="match status" value="1"/>
</dbReference>
<evidence type="ECO:0000256" key="1">
    <source>
        <dbReference type="ARBA" id="ARBA00023125"/>
    </source>
</evidence>
<dbReference type="GO" id="GO:0003677">
    <property type="term" value="F:DNA binding"/>
    <property type="evidence" value="ECO:0007669"/>
    <property type="project" value="UniProtKB-KW"/>
</dbReference>
<dbReference type="Proteomes" id="UP001192346">
    <property type="component" value="Unassembled WGS sequence"/>
</dbReference>
<protein>
    <recommendedName>
        <fullName evidence="2 3">Single-stranded DNA-binding protein</fullName>
        <shortName evidence="2">SSB</shortName>
    </recommendedName>
</protein>
<reference evidence="4" key="1">
    <citation type="submission" date="2019-10" db="EMBL/GenBank/DDBJ databases">
        <title>Whole Genome Sequencing and Characterization of Texas Phoenix Palm Decline Phytoplasma Belongs to Lethal Yellowing (16SrIV) Group.</title>
        <authorList>
            <person name="Bao M."/>
        </authorList>
    </citation>
    <scope>NUCLEOTIDE SEQUENCE [LARGE SCALE GENOMIC DNA]</scope>
    <source>
        <strain evidence="4">ACPD</strain>
    </source>
</reference>
<dbReference type="PANTHER" id="PTHR10302">
    <property type="entry name" value="SINGLE-STRANDED DNA-BINDING PROTEIN"/>
    <property type="match status" value="1"/>
</dbReference>
<evidence type="ECO:0000256" key="2">
    <source>
        <dbReference type="HAMAP-Rule" id="MF_00984"/>
    </source>
</evidence>
<dbReference type="InterPro" id="IPR011344">
    <property type="entry name" value="ssDNA-bd"/>
</dbReference>
<dbReference type="SUPFAM" id="SSF50249">
    <property type="entry name" value="Nucleic acid-binding proteins"/>
    <property type="match status" value="1"/>
</dbReference>
<evidence type="ECO:0000313" key="5">
    <source>
        <dbReference type="Proteomes" id="UP001192346"/>
    </source>
</evidence>